<organism evidence="4 5">
    <name type="scientific">Gordonia humi</name>
    <dbReference type="NCBI Taxonomy" id="686429"/>
    <lineage>
        <taxon>Bacteria</taxon>
        <taxon>Bacillati</taxon>
        <taxon>Actinomycetota</taxon>
        <taxon>Actinomycetes</taxon>
        <taxon>Mycobacteriales</taxon>
        <taxon>Gordoniaceae</taxon>
        <taxon>Gordonia</taxon>
    </lineage>
</organism>
<reference evidence="4 5" key="1">
    <citation type="submission" date="2020-08" db="EMBL/GenBank/DDBJ databases">
        <title>Sequencing the genomes of 1000 actinobacteria strains.</title>
        <authorList>
            <person name="Klenk H.-P."/>
        </authorList>
    </citation>
    <scope>NUCLEOTIDE SEQUENCE [LARGE SCALE GENOMIC DNA]</scope>
    <source>
        <strain evidence="4 5">DSM 45298</strain>
    </source>
</reference>
<evidence type="ECO:0000259" key="2">
    <source>
        <dbReference type="Pfam" id="PF03972"/>
    </source>
</evidence>
<dbReference type="InterPro" id="IPR045336">
    <property type="entry name" value="MmgE_PrpD_N"/>
</dbReference>
<proteinExistence type="inferred from homology"/>
<dbReference type="EMBL" id="JACIFP010000001">
    <property type="protein sequence ID" value="MBB4137216.1"/>
    <property type="molecule type" value="Genomic_DNA"/>
</dbReference>
<evidence type="ECO:0000313" key="4">
    <source>
        <dbReference type="EMBL" id="MBB4137216.1"/>
    </source>
</evidence>
<dbReference type="Gene3D" id="1.10.4100.10">
    <property type="entry name" value="2-methylcitrate dehydratase PrpD"/>
    <property type="match status" value="1"/>
</dbReference>
<protein>
    <submittedName>
        <fullName evidence="4">2-methylcitrate dehydratase PrpD</fullName>
    </submittedName>
</protein>
<dbReference type="InterPro" id="IPR005656">
    <property type="entry name" value="MmgE_PrpD"/>
</dbReference>
<dbReference type="GO" id="GO:0016829">
    <property type="term" value="F:lyase activity"/>
    <property type="evidence" value="ECO:0007669"/>
    <property type="project" value="InterPro"/>
</dbReference>
<sequence>MSDRSEQTQALDPDQRAALDAALALAQWAADLTWDTVPDEVRDRLRLVLLDTLGVTMLGARLPERAGLIDAWTPGDGPAPLIGTGIRTSPEVAAWLNATALVSLEMDEGNKFAGGHPAAHGFPAVLALAATLDADGPATAAALLVAYEVGARYGRASTAVPGLHPHGNWGFTGAAAGCAKLIGLDADQITAAIDAASGMPIAGPFSAALDGNPVRNEWMGACNVAGLAAARLAKSGMANPTGIAAHSLGGLLGAFSPTVLVEELGQRWDIGLGYFKRHASCAFTHPTADAALVLRPQLPDAGVDAITGIRVSTYSAAANLHRTRWNNRLAAMFSIPYVVATALRDGRVAPDGYDASNSAEFRALADRVDVVADAVFDDRLPDARGAAVEITLADGRVLREEVANPIGDAAREPFDYERTVALLRDLLGDGDAVARVLEAASSLPETPSARAVLDTLTES</sequence>
<name>A0A840F5Q0_9ACTN</name>
<feature type="domain" description="MmgE/PrpD C-terminal" evidence="3">
    <location>
        <begin position="278"/>
        <end position="421"/>
    </location>
</feature>
<keyword evidence="5" id="KW-1185">Reference proteome</keyword>
<dbReference type="Pfam" id="PF03972">
    <property type="entry name" value="MmgE_PrpD_N"/>
    <property type="match status" value="1"/>
</dbReference>
<dbReference type="SUPFAM" id="SSF103378">
    <property type="entry name" value="2-methylcitrate dehydratase PrpD"/>
    <property type="match status" value="1"/>
</dbReference>
<dbReference type="InterPro" id="IPR036148">
    <property type="entry name" value="MmgE/PrpD_sf"/>
</dbReference>
<dbReference type="AlphaFoldDB" id="A0A840F5Q0"/>
<comment type="caution">
    <text evidence="4">The sequence shown here is derived from an EMBL/GenBank/DDBJ whole genome shotgun (WGS) entry which is preliminary data.</text>
</comment>
<dbReference type="PANTHER" id="PTHR16943">
    <property type="entry name" value="2-METHYLCITRATE DEHYDRATASE-RELATED"/>
    <property type="match status" value="1"/>
</dbReference>
<dbReference type="Pfam" id="PF19305">
    <property type="entry name" value="MmgE_PrpD_C"/>
    <property type="match status" value="1"/>
</dbReference>
<evidence type="ECO:0000259" key="3">
    <source>
        <dbReference type="Pfam" id="PF19305"/>
    </source>
</evidence>
<evidence type="ECO:0000313" key="5">
    <source>
        <dbReference type="Proteomes" id="UP000551501"/>
    </source>
</evidence>
<accession>A0A840F5Q0</accession>
<dbReference type="InterPro" id="IPR042188">
    <property type="entry name" value="MmgE/PrpD_sf_2"/>
</dbReference>
<dbReference type="Proteomes" id="UP000551501">
    <property type="component" value="Unassembled WGS sequence"/>
</dbReference>
<dbReference type="InterPro" id="IPR045337">
    <property type="entry name" value="MmgE_PrpD_C"/>
</dbReference>
<evidence type="ECO:0000256" key="1">
    <source>
        <dbReference type="ARBA" id="ARBA00006174"/>
    </source>
</evidence>
<dbReference type="InterPro" id="IPR042183">
    <property type="entry name" value="MmgE/PrpD_sf_1"/>
</dbReference>
<feature type="domain" description="MmgE/PrpD N-terminal" evidence="2">
    <location>
        <begin position="24"/>
        <end position="251"/>
    </location>
</feature>
<dbReference type="RefSeq" id="WP_183372100.1">
    <property type="nucleotide sequence ID" value="NZ_BAABHL010000126.1"/>
</dbReference>
<dbReference type="Gene3D" id="3.30.1330.120">
    <property type="entry name" value="2-methylcitrate dehydratase PrpD"/>
    <property type="match status" value="1"/>
</dbReference>
<dbReference type="PANTHER" id="PTHR16943:SF8">
    <property type="entry name" value="2-METHYLCITRATE DEHYDRATASE"/>
    <property type="match status" value="1"/>
</dbReference>
<gene>
    <name evidence="4" type="ORF">BKA16_003768</name>
</gene>
<comment type="similarity">
    <text evidence="1">Belongs to the PrpD family.</text>
</comment>